<dbReference type="AlphaFoldDB" id="A0A166Z4E5"/>
<proteinExistence type="inferred from homology"/>
<dbReference type="InterPro" id="IPR046450">
    <property type="entry name" value="PA_dom_sf"/>
</dbReference>
<dbReference type="PANTHER" id="PTHR10404">
    <property type="entry name" value="N-ACETYLATED-ALPHA-LINKED ACIDIC DIPEPTIDASE"/>
    <property type="match status" value="1"/>
</dbReference>
<dbReference type="Pfam" id="PF04253">
    <property type="entry name" value="TFR_dimer"/>
    <property type="match status" value="1"/>
</dbReference>
<feature type="domain" description="Transferrin receptor-like dimerisation" evidence="4">
    <location>
        <begin position="605"/>
        <end position="719"/>
    </location>
</feature>
<dbReference type="PANTHER" id="PTHR10404:SF46">
    <property type="entry name" value="VACUOLAR PROTEIN SORTING-ASSOCIATED PROTEIN 70"/>
    <property type="match status" value="1"/>
</dbReference>
<dbReference type="SUPFAM" id="SSF53187">
    <property type="entry name" value="Zn-dependent exopeptidases"/>
    <property type="match status" value="1"/>
</dbReference>
<feature type="domain" description="PA" evidence="3">
    <location>
        <begin position="157"/>
        <end position="235"/>
    </location>
</feature>
<keyword evidence="6" id="KW-0121">Carboxypeptidase</keyword>
<dbReference type="GO" id="GO:0004180">
    <property type="term" value="F:carboxypeptidase activity"/>
    <property type="evidence" value="ECO:0007669"/>
    <property type="project" value="UniProtKB-KW"/>
</dbReference>
<dbReference type="Gene3D" id="1.20.930.40">
    <property type="entry name" value="Transferrin receptor-like, dimerisation domain"/>
    <property type="match status" value="1"/>
</dbReference>
<feature type="domain" description="Peptidase M28" evidence="5">
    <location>
        <begin position="346"/>
        <end position="542"/>
    </location>
</feature>
<evidence type="ECO:0000313" key="7">
    <source>
        <dbReference type="Proteomes" id="UP000076552"/>
    </source>
</evidence>
<keyword evidence="7" id="KW-1185">Reference proteome</keyword>
<evidence type="ECO:0000259" key="3">
    <source>
        <dbReference type="Pfam" id="PF02225"/>
    </source>
</evidence>
<dbReference type="Proteomes" id="UP000076552">
    <property type="component" value="Unassembled WGS sequence"/>
</dbReference>
<dbReference type="InterPro" id="IPR007365">
    <property type="entry name" value="TFR-like_dimer_dom"/>
</dbReference>
<evidence type="ECO:0000313" key="6">
    <source>
        <dbReference type="EMBL" id="KZL78417.1"/>
    </source>
</evidence>
<protein>
    <submittedName>
        <fullName evidence="6">Glutamate carboxypeptidase 2 (PA domain-containing protein)</fullName>
    </submittedName>
</protein>
<dbReference type="EMBL" id="LFIV01000002">
    <property type="protein sequence ID" value="KZL78417.1"/>
    <property type="molecule type" value="Genomic_DNA"/>
</dbReference>
<accession>A0A166Z4E5</accession>
<dbReference type="OrthoDB" id="5841748at2759"/>
<dbReference type="InterPro" id="IPR036757">
    <property type="entry name" value="TFR-like_dimer_dom_sf"/>
</dbReference>
<comment type="similarity">
    <text evidence="1">Belongs to the peptidase M28 family. M28B subfamily.</text>
</comment>
<feature type="chain" id="PRO_5007883045" evidence="2">
    <location>
        <begin position="18"/>
        <end position="721"/>
    </location>
</feature>
<dbReference type="InterPro" id="IPR039373">
    <property type="entry name" value="Peptidase_M28B"/>
</dbReference>
<dbReference type="SUPFAM" id="SSF47672">
    <property type="entry name" value="Transferrin receptor-like dimerisation domain"/>
    <property type="match status" value="1"/>
</dbReference>
<dbReference type="Pfam" id="PF04389">
    <property type="entry name" value="Peptidase_M28"/>
    <property type="match status" value="1"/>
</dbReference>
<feature type="signal peptide" evidence="2">
    <location>
        <begin position="1"/>
        <end position="17"/>
    </location>
</feature>
<dbReference type="CDD" id="cd08022">
    <property type="entry name" value="M28_PSMA_like"/>
    <property type="match status" value="1"/>
</dbReference>
<dbReference type="FunFam" id="3.40.630.10:FF:000101">
    <property type="entry name" value="N-acetylated alpha-linked acidic dipeptidase like 1"/>
    <property type="match status" value="1"/>
</dbReference>
<name>A0A166Z4E5_9PEZI</name>
<dbReference type="Pfam" id="PF02225">
    <property type="entry name" value="PA"/>
    <property type="match status" value="1"/>
</dbReference>
<gene>
    <name evidence="6" type="ORF">CT0861_04006</name>
</gene>
<keyword evidence="6" id="KW-0378">Hydrolase</keyword>
<dbReference type="Gene3D" id="3.40.630.10">
    <property type="entry name" value="Zn peptidases"/>
    <property type="match status" value="1"/>
</dbReference>
<evidence type="ECO:0000259" key="4">
    <source>
        <dbReference type="Pfam" id="PF04253"/>
    </source>
</evidence>
<comment type="caution">
    <text evidence="6">The sequence shown here is derived from an EMBL/GenBank/DDBJ whole genome shotgun (WGS) entry which is preliminary data.</text>
</comment>
<evidence type="ECO:0000256" key="2">
    <source>
        <dbReference type="SAM" id="SignalP"/>
    </source>
</evidence>
<sequence>MRGQLSLALAFAALVSACQRDFFLERRHTHRKPITKRADDQWPPVLSEEETILVNAFDNVTIDEWSDYYGHQVKLAGLGKEAAQWTADQWTKNGFDAHLNEYHVYLSYPVHSSLEITYANGTTNEVRLDEDVLEEDDVTGREDNQPTFHGYSASGNVTGEYVYVGRGSQADFDRLIELGVELEGKIALARYGGLFRGLKVKNAQDHGMIGAVIFTDPGDDGNQTVAKGYEAYPNGPARHPSAVQKGSVLFLSTHPGDPTTPGYPSHEGVDRADISPVTPKIPSIPISYASAEPLLQALDGFGVSAEEVNRTIWAGALNANYSSGPAPGVTLHLDNLQEGKITPIWNVIGHLNGTNADETIVIGNHRDTWMIGGNGDPNSGSAILVEFTKAVNALVSKGWKPKRNIVIASWDAEEYGLVGSTEWVEDNVDWLTETAVAYLNIDVAVSGPRPNLATTPELHTIGTELFKKVIYPNFGGFNISLYDAWEEASGGIVEALGSGSDYTGFLHRGISSAITNIPQLDVGSGGGPTDPIWHYHSNYDSYHWMANFGDPGFLVHSAIGQYLALLAFHLADDEILPLDLPNYATELRAYFEDLTEYAESEGAEIDLSELSDAIDVFATRADEVKALEQLAVTTNDTDLITVVNHKYRDFQRGFISQGGLPNREFYKHVVTAPGLDTGYAAVLFPGITEGIQYGDGNLTTAEDWVSKTARGILRAAEIIKT</sequence>
<evidence type="ECO:0000256" key="1">
    <source>
        <dbReference type="ARBA" id="ARBA00005634"/>
    </source>
</evidence>
<keyword evidence="2" id="KW-0732">Signal</keyword>
<dbReference type="PROSITE" id="PS51257">
    <property type="entry name" value="PROKAR_LIPOPROTEIN"/>
    <property type="match status" value="1"/>
</dbReference>
<reference evidence="6 7" key="1">
    <citation type="submission" date="2015-06" db="EMBL/GenBank/DDBJ databases">
        <title>Survival trade-offs in plant roots during colonization by closely related pathogenic and mutualistic fungi.</title>
        <authorList>
            <person name="Hacquard S."/>
            <person name="Kracher B."/>
            <person name="Hiruma K."/>
            <person name="Weinman A."/>
            <person name="Muench P."/>
            <person name="Garrido Oter R."/>
            <person name="Ver Loren van Themaat E."/>
            <person name="Dallerey J.-F."/>
            <person name="Damm U."/>
            <person name="Henrissat B."/>
            <person name="Lespinet O."/>
            <person name="Thon M."/>
            <person name="Kemen E."/>
            <person name="McHardy A.C."/>
            <person name="Schulze-Lefert P."/>
            <person name="O'Connell R.J."/>
        </authorList>
    </citation>
    <scope>NUCLEOTIDE SEQUENCE [LARGE SCALE GENOMIC DNA]</scope>
    <source>
        <strain evidence="6 7">0861</strain>
    </source>
</reference>
<dbReference type="CDD" id="cd02121">
    <property type="entry name" value="PA_GCPII_like"/>
    <property type="match status" value="1"/>
</dbReference>
<dbReference type="InterPro" id="IPR007484">
    <property type="entry name" value="Peptidase_M28"/>
</dbReference>
<dbReference type="InterPro" id="IPR003137">
    <property type="entry name" value="PA_domain"/>
</dbReference>
<dbReference type="Gene3D" id="3.50.30.30">
    <property type="match status" value="1"/>
</dbReference>
<dbReference type="SUPFAM" id="SSF52025">
    <property type="entry name" value="PA domain"/>
    <property type="match status" value="1"/>
</dbReference>
<dbReference type="FunFam" id="3.50.30.30:FF:000008">
    <property type="entry name" value="Glutamate carboxypeptidase 2"/>
    <property type="match status" value="1"/>
</dbReference>
<organism evidence="6 7">
    <name type="scientific">Colletotrichum tofieldiae</name>
    <dbReference type="NCBI Taxonomy" id="708197"/>
    <lineage>
        <taxon>Eukaryota</taxon>
        <taxon>Fungi</taxon>
        <taxon>Dikarya</taxon>
        <taxon>Ascomycota</taxon>
        <taxon>Pezizomycotina</taxon>
        <taxon>Sordariomycetes</taxon>
        <taxon>Hypocreomycetidae</taxon>
        <taxon>Glomerellales</taxon>
        <taxon>Glomerellaceae</taxon>
        <taxon>Colletotrichum</taxon>
        <taxon>Colletotrichum spaethianum species complex</taxon>
    </lineage>
</organism>
<evidence type="ECO:0000259" key="5">
    <source>
        <dbReference type="Pfam" id="PF04389"/>
    </source>
</evidence>
<keyword evidence="6" id="KW-0645">Protease</keyword>
<dbReference type="STRING" id="708197.A0A166Z4E5"/>